<evidence type="ECO:0000313" key="2">
    <source>
        <dbReference type="Proteomes" id="UP001203004"/>
    </source>
</evidence>
<keyword evidence="2" id="KW-1185">Reference proteome</keyword>
<organism evidence="1 2">
    <name type="scientific">Sporolactobacillus mangiferae</name>
    <dbReference type="NCBI Taxonomy" id="2940498"/>
    <lineage>
        <taxon>Bacteria</taxon>
        <taxon>Bacillati</taxon>
        <taxon>Bacillota</taxon>
        <taxon>Bacilli</taxon>
        <taxon>Bacillales</taxon>
        <taxon>Sporolactobacillaceae</taxon>
        <taxon>Sporolactobacillus</taxon>
    </lineage>
</organism>
<dbReference type="EMBL" id="JAMAST010000002">
    <property type="protein sequence ID" value="MCL1630973.1"/>
    <property type="molecule type" value="Genomic_DNA"/>
</dbReference>
<name>A0ABT0M8P9_9BACL</name>
<dbReference type="RefSeq" id="WP_249097728.1">
    <property type="nucleotide sequence ID" value="NZ_JAMAST010000002.1"/>
</dbReference>
<proteinExistence type="predicted"/>
<dbReference type="InterPro" id="IPR019241">
    <property type="entry name" value="DUF2197"/>
</dbReference>
<sequence length="73" mass="8446">MHVHCALCDKVCYLDDQSAIAKKLRNRPIHTYLCDACDKRIGERTRARWATGKFTLHFPSSDKKNSKHTSKNQ</sequence>
<protein>
    <submittedName>
        <fullName evidence="1">YlaI family protein</fullName>
    </submittedName>
</protein>
<accession>A0ABT0M8P9</accession>
<dbReference type="Pfam" id="PF09963">
    <property type="entry name" value="DUF2197"/>
    <property type="match status" value="1"/>
</dbReference>
<gene>
    <name evidence="1" type="ORF">M3N64_03310</name>
</gene>
<comment type="caution">
    <text evidence="1">The sequence shown here is derived from an EMBL/GenBank/DDBJ whole genome shotgun (WGS) entry which is preliminary data.</text>
</comment>
<reference evidence="1 2" key="1">
    <citation type="submission" date="2022-05" db="EMBL/GenBank/DDBJ databases">
        <title>Sporolactobacillus sp nov CPB3-1, isolated from tree bark (Mangifera indica L.).</title>
        <authorList>
            <person name="Phuengjayaem S."/>
            <person name="Tanasupawat S."/>
        </authorList>
    </citation>
    <scope>NUCLEOTIDE SEQUENCE [LARGE SCALE GENOMIC DNA]</scope>
    <source>
        <strain evidence="1 2">CPB3-1</strain>
    </source>
</reference>
<dbReference type="Proteomes" id="UP001203004">
    <property type="component" value="Unassembled WGS sequence"/>
</dbReference>
<evidence type="ECO:0000313" key="1">
    <source>
        <dbReference type="EMBL" id="MCL1630973.1"/>
    </source>
</evidence>